<protein>
    <recommendedName>
        <fullName evidence="4">Lipoprotein</fullName>
    </recommendedName>
</protein>
<evidence type="ECO:0008006" key="4">
    <source>
        <dbReference type="Google" id="ProtNLM"/>
    </source>
</evidence>
<evidence type="ECO:0000313" key="2">
    <source>
        <dbReference type="EMBL" id="RKD91041.1"/>
    </source>
</evidence>
<reference evidence="2 3" key="1">
    <citation type="submission" date="2018-09" db="EMBL/GenBank/DDBJ databases">
        <title>Genomic Encyclopedia of Archaeal and Bacterial Type Strains, Phase II (KMG-II): from individual species to whole genera.</title>
        <authorList>
            <person name="Goeker M."/>
        </authorList>
    </citation>
    <scope>NUCLEOTIDE SEQUENCE [LARGE SCALE GENOMIC DNA]</scope>
    <source>
        <strain evidence="2 3">DSM 27148</strain>
    </source>
</reference>
<keyword evidence="1" id="KW-0732">Signal</keyword>
<dbReference type="OrthoDB" id="1121140at2"/>
<feature type="chain" id="PRO_5019030281" description="Lipoprotein" evidence="1">
    <location>
        <begin position="22"/>
        <end position="164"/>
    </location>
</feature>
<organism evidence="2 3">
    <name type="scientific">Mangrovibacterium diazotrophicum</name>
    <dbReference type="NCBI Taxonomy" id="1261403"/>
    <lineage>
        <taxon>Bacteria</taxon>
        <taxon>Pseudomonadati</taxon>
        <taxon>Bacteroidota</taxon>
        <taxon>Bacteroidia</taxon>
        <taxon>Marinilabiliales</taxon>
        <taxon>Prolixibacteraceae</taxon>
        <taxon>Mangrovibacterium</taxon>
    </lineage>
</organism>
<evidence type="ECO:0000256" key="1">
    <source>
        <dbReference type="SAM" id="SignalP"/>
    </source>
</evidence>
<keyword evidence="3" id="KW-1185">Reference proteome</keyword>
<proteinExistence type="predicted"/>
<gene>
    <name evidence="2" type="ORF">BC643_1390</name>
</gene>
<dbReference type="EMBL" id="RAPN01000001">
    <property type="protein sequence ID" value="RKD91041.1"/>
    <property type="molecule type" value="Genomic_DNA"/>
</dbReference>
<dbReference type="PROSITE" id="PS51257">
    <property type="entry name" value="PROKAR_LIPOPROTEIN"/>
    <property type="match status" value="1"/>
</dbReference>
<comment type="caution">
    <text evidence="2">The sequence shown here is derived from an EMBL/GenBank/DDBJ whole genome shotgun (WGS) entry which is preliminary data.</text>
</comment>
<evidence type="ECO:0000313" key="3">
    <source>
        <dbReference type="Proteomes" id="UP000283387"/>
    </source>
</evidence>
<name>A0A419W6E2_9BACT</name>
<dbReference type="AlphaFoldDB" id="A0A419W6E2"/>
<dbReference type="RefSeq" id="WP_120272380.1">
    <property type="nucleotide sequence ID" value="NZ_RAPN01000001.1"/>
</dbReference>
<dbReference type="Proteomes" id="UP000283387">
    <property type="component" value="Unassembled WGS sequence"/>
</dbReference>
<sequence>MKTIVRLLFAVLLILASCSKDDDFAPENSNDYNLKSAETRSVNIDFLSEYYGPLICDGEVVDILYVPLESELTSHATLHTSDGKLVWMKVHFMVTITGQLTGETYRVNDQTTLTFDENGEMGMITYHVHAKSDNGSHVNLFFDFDPNDLTFEFIRGVCLQNNAN</sequence>
<feature type="signal peptide" evidence="1">
    <location>
        <begin position="1"/>
        <end position="21"/>
    </location>
</feature>
<accession>A0A419W6E2</accession>